<gene>
    <name evidence="3" type="ORF">BF93_10300</name>
</gene>
<feature type="transmembrane region" description="Helical" evidence="2">
    <location>
        <begin position="672"/>
        <end position="690"/>
    </location>
</feature>
<evidence type="ECO:0000313" key="3">
    <source>
        <dbReference type="EMBL" id="EWS79665.1"/>
    </source>
</evidence>
<evidence type="ECO:0000256" key="2">
    <source>
        <dbReference type="SAM" id="Phobius"/>
    </source>
</evidence>
<accession>Z9JML1</accession>
<dbReference type="PATRIC" id="fig|396014.3.peg.3549"/>
<evidence type="ECO:0000313" key="4">
    <source>
        <dbReference type="Proteomes" id="UP000023067"/>
    </source>
</evidence>
<dbReference type="OrthoDB" id="4789076at2"/>
<dbReference type="HOGENOM" id="CLU_374569_0_0_11"/>
<dbReference type="InterPro" id="IPR046112">
    <property type="entry name" value="DUF6049"/>
</dbReference>
<keyword evidence="2" id="KW-0812">Transmembrane</keyword>
<feature type="compositionally biased region" description="Low complexity" evidence="1">
    <location>
        <begin position="240"/>
        <end position="257"/>
    </location>
</feature>
<dbReference type="eggNOG" id="COG1361">
    <property type="taxonomic scope" value="Bacteria"/>
</dbReference>
<name>Z9JML1_9MICO</name>
<dbReference type="AlphaFoldDB" id="Z9JML1"/>
<protein>
    <submittedName>
        <fullName evidence="3">Uncharacterized protein</fullName>
    </submittedName>
</protein>
<keyword evidence="2" id="KW-1133">Transmembrane helix</keyword>
<feature type="compositionally biased region" description="Acidic residues" evidence="1">
    <location>
        <begin position="225"/>
        <end position="239"/>
    </location>
</feature>
<feature type="region of interest" description="Disordered" evidence="1">
    <location>
        <begin position="696"/>
        <end position="740"/>
    </location>
</feature>
<keyword evidence="4" id="KW-1185">Reference proteome</keyword>
<dbReference type="EMBL" id="JDYK01000028">
    <property type="protein sequence ID" value="EWS79665.1"/>
    <property type="molecule type" value="Genomic_DNA"/>
</dbReference>
<sequence>MCLVMLLGPGAAHAVPQPEDFDGTDTALRLDSLGPAALEPGGTLSAEITITNTSSQTLLAPQLEVRTRTPRITEREQLEQWQAVTAPDDSGTPVGTSGVAGDLAPGASTQVRVAIPAEELGYSEAPELWGVRRLSFTLVSEETPLVSLRSFTVWRPSGVSGGIRASMLVPVSSADPAAQVTDPTAFTADATAGALARTRDTALVDGVDWMLDPSLLDPATLVEPQEPEEEPTEDPDPDATAEPTTPAEEGTAGPPAPLEAADQMRLALQEGAAGRTVLGTPYAGADLVSLSEADAPHLGGRARIAAQDAWGGSGVTPHGQAVAVPEQQLTGEELQAWQEEGSEAIVVPSSLAAAGRSDHVTPSSVVMLESDAGSTPLIAPDEGLSAQVSMLTPESADPVLTRQRILAETAAVASQDVSARQHLVIVPEDASALDPEAVDAMMRDLQDAPWVERVPLSQLLDAAEQGSVTTDPGDESGAVLSAGTLRPEDVPVAEGAAAQRLAPRATADLEAASERLGDITSVMEDPAAADAAELLLLAAASTGHRGDEQEAREGADAAVARTDELTAAVQVVPVSEYTLVADAAGVPITVRNALPTPITVQVLVSSDTHVVRIGDPETVRVPARGSAQVTVPVEAIANGTVTLSTTLTTAEGVPLTDPVGVPLSVNPAWENWTTMALVIAMGLLVVVGVLRARRTGSSRRAPGVKVPEDPAVLASTGRSQPAAGTMDPPRPGTEGQEESR</sequence>
<dbReference type="Proteomes" id="UP000023067">
    <property type="component" value="Unassembled WGS sequence"/>
</dbReference>
<reference evidence="3 4" key="1">
    <citation type="submission" date="2014-02" db="EMBL/GenBank/DDBJ databases">
        <title>Genome sequence of Brachybacterium phenoliresistens strain W13A50.</title>
        <authorList>
            <person name="Wang X."/>
        </authorList>
    </citation>
    <scope>NUCLEOTIDE SEQUENCE [LARGE SCALE GENOMIC DNA]</scope>
    <source>
        <strain evidence="3 4">W13A50</strain>
    </source>
</reference>
<feature type="region of interest" description="Disordered" evidence="1">
    <location>
        <begin position="223"/>
        <end position="257"/>
    </location>
</feature>
<dbReference type="Pfam" id="PF19516">
    <property type="entry name" value="DUF6049"/>
    <property type="match status" value="1"/>
</dbReference>
<keyword evidence="2" id="KW-0472">Membrane</keyword>
<comment type="caution">
    <text evidence="3">The sequence shown here is derived from an EMBL/GenBank/DDBJ whole genome shotgun (WGS) entry which is preliminary data.</text>
</comment>
<organism evidence="3 4">
    <name type="scientific">Brachybacterium phenoliresistens</name>
    <dbReference type="NCBI Taxonomy" id="396014"/>
    <lineage>
        <taxon>Bacteria</taxon>
        <taxon>Bacillati</taxon>
        <taxon>Actinomycetota</taxon>
        <taxon>Actinomycetes</taxon>
        <taxon>Micrococcales</taxon>
        <taxon>Dermabacteraceae</taxon>
        <taxon>Brachybacterium</taxon>
    </lineage>
</organism>
<proteinExistence type="predicted"/>
<evidence type="ECO:0000256" key="1">
    <source>
        <dbReference type="SAM" id="MobiDB-lite"/>
    </source>
</evidence>
<dbReference type="STRING" id="396014.BF93_10300"/>